<evidence type="ECO:0000313" key="2">
    <source>
        <dbReference type="Proteomes" id="UP000708208"/>
    </source>
</evidence>
<accession>A0A8J2LGG8</accession>
<feature type="non-terminal residue" evidence="1">
    <location>
        <position position="1"/>
    </location>
</feature>
<dbReference type="EMBL" id="CAJVCH010517013">
    <property type="protein sequence ID" value="CAG7821614.1"/>
    <property type="molecule type" value="Genomic_DNA"/>
</dbReference>
<protein>
    <submittedName>
        <fullName evidence="1">Uncharacterized protein</fullName>
    </submittedName>
</protein>
<name>A0A8J2LGG8_9HEXA</name>
<dbReference type="Proteomes" id="UP000708208">
    <property type="component" value="Unassembled WGS sequence"/>
</dbReference>
<keyword evidence="2" id="KW-1185">Reference proteome</keyword>
<organism evidence="1 2">
    <name type="scientific">Allacma fusca</name>
    <dbReference type="NCBI Taxonomy" id="39272"/>
    <lineage>
        <taxon>Eukaryota</taxon>
        <taxon>Metazoa</taxon>
        <taxon>Ecdysozoa</taxon>
        <taxon>Arthropoda</taxon>
        <taxon>Hexapoda</taxon>
        <taxon>Collembola</taxon>
        <taxon>Symphypleona</taxon>
        <taxon>Sminthuridae</taxon>
        <taxon>Allacma</taxon>
    </lineage>
</organism>
<dbReference type="AlphaFoldDB" id="A0A8J2LGG8"/>
<comment type="caution">
    <text evidence="1">The sequence shown here is derived from an EMBL/GenBank/DDBJ whole genome shotgun (WGS) entry which is preliminary data.</text>
</comment>
<proteinExistence type="predicted"/>
<sequence length="37" mass="3920">FGDNLAQLGGVFNVLVTVILRSGACALELRHYPGCKS</sequence>
<reference evidence="1" key="1">
    <citation type="submission" date="2021-06" db="EMBL/GenBank/DDBJ databases">
        <authorList>
            <person name="Hodson N. C."/>
            <person name="Mongue J. A."/>
            <person name="Jaron S. K."/>
        </authorList>
    </citation>
    <scope>NUCLEOTIDE SEQUENCE</scope>
</reference>
<evidence type="ECO:0000313" key="1">
    <source>
        <dbReference type="EMBL" id="CAG7821614.1"/>
    </source>
</evidence>
<gene>
    <name evidence="1" type="ORF">AFUS01_LOCUS31944</name>
</gene>